<accession>A0ABN3RT67</accession>
<reference evidence="2 3" key="1">
    <citation type="journal article" date="2019" name="Int. J. Syst. Evol. Microbiol.">
        <title>The Global Catalogue of Microorganisms (GCM) 10K type strain sequencing project: providing services to taxonomists for standard genome sequencing and annotation.</title>
        <authorList>
            <consortium name="The Broad Institute Genomics Platform"/>
            <consortium name="The Broad Institute Genome Sequencing Center for Infectious Disease"/>
            <person name="Wu L."/>
            <person name="Ma J."/>
        </authorList>
    </citation>
    <scope>NUCLEOTIDE SEQUENCE [LARGE SCALE GENOMIC DNA]</scope>
    <source>
        <strain evidence="2 3">JCM 16374</strain>
    </source>
</reference>
<name>A0ABN3RT67_9ACTN</name>
<comment type="caution">
    <text evidence="2">The sequence shown here is derived from an EMBL/GenBank/DDBJ whole genome shotgun (WGS) entry which is preliminary data.</text>
</comment>
<dbReference type="RefSeq" id="WP_344575247.1">
    <property type="nucleotide sequence ID" value="NZ_BAAARK010000006.1"/>
</dbReference>
<keyword evidence="3" id="KW-1185">Reference proteome</keyword>
<evidence type="ECO:0000313" key="2">
    <source>
        <dbReference type="EMBL" id="GAA2657969.1"/>
    </source>
</evidence>
<evidence type="ECO:0000256" key="1">
    <source>
        <dbReference type="SAM" id="MobiDB-lite"/>
    </source>
</evidence>
<evidence type="ECO:0008006" key="4">
    <source>
        <dbReference type="Google" id="ProtNLM"/>
    </source>
</evidence>
<feature type="compositionally biased region" description="Polar residues" evidence="1">
    <location>
        <begin position="39"/>
        <end position="56"/>
    </location>
</feature>
<feature type="region of interest" description="Disordered" evidence="1">
    <location>
        <begin position="39"/>
        <end position="64"/>
    </location>
</feature>
<evidence type="ECO:0000313" key="3">
    <source>
        <dbReference type="Proteomes" id="UP001500994"/>
    </source>
</evidence>
<proteinExistence type="predicted"/>
<protein>
    <recommendedName>
        <fullName evidence="4">Lipoprotein</fullName>
    </recommendedName>
</protein>
<organism evidence="2 3">
    <name type="scientific">Streptomyces lunalinharesii</name>
    <dbReference type="NCBI Taxonomy" id="333384"/>
    <lineage>
        <taxon>Bacteria</taxon>
        <taxon>Bacillati</taxon>
        <taxon>Actinomycetota</taxon>
        <taxon>Actinomycetes</taxon>
        <taxon>Kitasatosporales</taxon>
        <taxon>Streptomycetaceae</taxon>
        <taxon>Streptomyces</taxon>
    </lineage>
</organism>
<dbReference type="Proteomes" id="UP001500994">
    <property type="component" value="Unassembled WGS sequence"/>
</dbReference>
<sequence>MSFCGSVDGVAECAPAMTGDAPSMLVRIDERVDGAQGTVTATSAPKVETNQENNTAPVKGEYND</sequence>
<dbReference type="EMBL" id="BAAARK010000006">
    <property type="protein sequence ID" value="GAA2657969.1"/>
    <property type="molecule type" value="Genomic_DNA"/>
</dbReference>
<gene>
    <name evidence="2" type="ORF">GCM10009864_25710</name>
</gene>